<evidence type="ECO:0000256" key="6">
    <source>
        <dbReference type="ARBA" id="ARBA00046874"/>
    </source>
</evidence>
<evidence type="ECO:0000256" key="7">
    <source>
        <dbReference type="HAMAP-Rule" id="MF_00267"/>
    </source>
</evidence>
<name>A0A833HQ02_9FIRM</name>
<evidence type="ECO:0000259" key="9">
    <source>
        <dbReference type="Pfam" id="PF05209"/>
    </source>
</evidence>
<evidence type="ECO:0000256" key="3">
    <source>
        <dbReference type="ARBA" id="ARBA00023210"/>
    </source>
</evidence>
<dbReference type="Gene3D" id="3.30.160.540">
    <property type="match status" value="1"/>
</dbReference>
<dbReference type="HAMAP" id="MF_00267">
    <property type="entry name" value="MinC"/>
    <property type="match status" value="1"/>
</dbReference>
<dbReference type="Gene3D" id="2.160.20.70">
    <property type="match status" value="1"/>
</dbReference>
<keyword evidence="11" id="KW-1185">Reference proteome</keyword>
<evidence type="ECO:0000313" key="10">
    <source>
        <dbReference type="EMBL" id="KAB3531439.1"/>
    </source>
</evidence>
<dbReference type="GO" id="GO:1901891">
    <property type="term" value="P:regulation of cell septum assembly"/>
    <property type="evidence" value="ECO:0007669"/>
    <property type="project" value="InterPro"/>
</dbReference>
<keyword evidence="2 7" id="KW-0132">Cell division</keyword>
<dbReference type="InterPro" id="IPR016098">
    <property type="entry name" value="CAP/MinC_C"/>
</dbReference>
<dbReference type="NCBIfam" id="TIGR01222">
    <property type="entry name" value="minC"/>
    <property type="match status" value="1"/>
</dbReference>
<reference evidence="10 11" key="1">
    <citation type="submission" date="2019-10" db="EMBL/GenBank/DDBJ databases">
        <title>Alkaliphilus serpentinus sp. nov. and Alkaliphilus pronyensis sp. nov., two novel anaerobic alkaliphilic species isolated from the serpentinized-hosted hydrothermal field of the Prony Bay (New Caledonia).</title>
        <authorList>
            <person name="Postec A."/>
        </authorList>
    </citation>
    <scope>NUCLEOTIDE SEQUENCE [LARGE SCALE GENOMIC DNA]</scope>
    <source>
        <strain evidence="10 11">LacT</strain>
    </source>
</reference>
<gene>
    <name evidence="7 10" type="primary">minC</name>
    <name evidence="10" type="ORF">F8153_04470</name>
</gene>
<proteinExistence type="inferred from homology"/>
<evidence type="ECO:0000313" key="11">
    <source>
        <dbReference type="Proteomes" id="UP000465601"/>
    </source>
</evidence>
<dbReference type="GO" id="GO:0000917">
    <property type="term" value="P:division septum assembly"/>
    <property type="evidence" value="ECO:0007669"/>
    <property type="project" value="UniProtKB-KW"/>
</dbReference>
<dbReference type="InterPro" id="IPR005526">
    <property type="entry name" value="Septum_form_inhib_MinC_C"/>
</dbReference>
<keyword evidence="3 7" id="KW-0717">Septation</keyword>
<dbReference type="OrthoDB" id="9790810at2"/>
<dbReference type="AlphaFoldDB" id="A0A833HQ02"/>
<sequence length="207" mass="22891">MVQENVIEFKGTGKGLYVYIKPGLDFDLIKDQLISKLEATNSFFKGAKILDILCDTMTQNEKVELEALMSTRYQMIIHKEEDVAHSTLKVFNGIYEGKTKFHHGTLRSGQRINYPGNLVVLGDVNPGAEVIAQGNIIIMGSLRGIAHAGSNGNKEACVAAFYLAPTQLRIADIIARSPDGYYDKPSVPEMARIINNAVFIEPYLGRK</sequence>
<comment type="subunit">
    <text evidence="6 7">Interacts with MinD and FtsZ.</text>
</comment>
<dbReference type="InterPro" id="IPR036145">
    <property type="entry name" value="MinC_C_sf"/>
</dbReference>
<organism evidence="10 11">
    <name type="scientific">Alkaliphilus serpentinus</name>
    <dbReference type="NCBI Taxonomy" id="1482731"/>
    <lineage>
        <taxon>Bacteria</taxon>
        <taxon>Bacillati</taxon>
        <taxon>Bacillota</taxon>
        <taxon>Clostridia</taxon>
        <taxon>Peptostreptococcales</taxon>
        <taxon>Natronincolaceae</taxon>
        <taxon>Alkaliphilus</taxon>
    </lineage>
</organism>
<protein>
    <recommendedName>
        <fullName evidence="7">Probable septum site-determining protein MinC</fullName>
    </recommendedName>
</protein>
<dbReference type="Pfam" id="PF05209">
    <property type="entry name" value="MinC_N"/>
    <property type="match status" value="1"/>
</dbReference>
<dbReference type="GO" id="GO:0051302">
    <property type="term" value="P:regulation of cell division"/>
    <property type="evidence" value="ECO:0007669"/>
    <property type="project" value="InterPro"/>
</dbReference>
<dbReference type="RefSeq" id="WP_151865166.1">
    <property type="nucleotide sequence ID" value="NZ_WBZB01000013.1"/>
</dbReference>
<evidence type="ECO:0000256" key="1">
    <source>
        <dbReference type="ARBA" id="ARBA00006291"/>
    </source>
</evidence>
<comment type="function">
    <text evidence="5 7">Cell division inhibitor that blocks the formation of polar Z ring septums. Rapidly oscillates between the poles of the cell to destabilize FtsZ filaments that have formed before they mature into polar Z rings. Prevents FtsZ polymerization.</text>
</comment>
<dbReference type="PANTHER" id="PTHR34108">
    <property type="entry name" value="SEPTUM SITE-DETERMINING PROTEIN MINC"/>
    <property type="match status" value="1"/>
</dbReference>
<dbReference type="GO" id="GO:0000902">
    <property type="term" value="P:cell morphogenesis"/>
    <property type="evidence" value="ECO:0007669"/>
    <property type="project" value="InterPro"/>
</dbReference>
<evidence type="ECO:0000256" key="2">
    <source>
        <dbReference type="ARBA" id="ARBA00022618"/>
    </source>
</evidence>
<dbReference type="PANTHER" id="PTHR34108:SF1">
    <property type="entry name" value="SEPTUM SITE-DETERMINING PROTEIN MINC"/>
    <property type="match status" value="1"/>
</dbReference>
<evidence type="ECO:0000256" key="5">
    <source>
        <dbReference type="ARBA" id="ARBA00025606"/>
    </source>
</evidence>
<comment type="similarity">
    <text evidence="1 7">Belongs to the MinC family.</text>
</comment>
<evidence type="ECO:0000259" key="8">
    <source>
        <dbReference type="Pfam" id="PF03775"/>
    </source>
</evidence>
<comment type="caution">
    <text evidence="10">The sequence shown here is derived from an EMBL/GenBank/DDBJ whole genome shotgun (WGS) entry which is preliminary data.</text>
</comment>
<feature type="domain" description="Septum formation inhibitor MinC N-terminal" evidence="9">
    <location>
        <begin position="7"/>
        <end position="75"/>
    </location>
</feature>
<dbReference type="Pfam" id="PF03775">
    <property type="entry name" value="MinC_C"/>
    <property type="match status" value="1"/>
</dbReference>
<dbReference type="Proteomes" id="UP000465601">
    <property type="component" value="Unassembled WGS sequence"/>
</dbReference>
<dbReference type="EMBL" id="WBZB01000013">
    <property type="protein sequence ID" value="KAB3531439.1"/>
    <property type="molecule type" value="Genomic_DNA"/>
</dbReference>
<dbReference type="SUPFAM" id="SSF63848">
    <property type="entry name" value="Cell-division inhibitor MinC, C-terminal domain"/>
    <property type="match status" value="1"/>
</dbReference>
<keyword evidence="4 7" id="KW-0131">Cell cycle</keyword>
<dbReference type="InterPro" id="IPR013033">
    <property type="entry name" value="MinC"/>
</dbReference>
<feature type="domain" description="Septum formation inhibitor MinC C-terminal" evidence="8">
    <location>
        <begin position="102"/>
        <end position="197"/>
    </location>
</feature>
<dbReference type="InterPro" id="IPR007874">
    <property type="entry name" value="MinC_N"/>
</dbReference>
<accession>A0A833HQ02</accession>
<evidence type="ECO:0000256" key="4">
    <source>
        <dbReference type="ARBA" id="ARBA00023306"/>
    </source>
</evidence>